<keyword evidence="3" id="KW-1185">Reference proteome</keyword>
<gene>
    <name evidence="2" type="ORF">HMPREF9135_0254</name>
</gene>
<feature type="compositionally biased region" description="Polar residues" evidence="1">
    <location>
        <begin position="177"/>
        <end position="190"/>
    </location>
</feature>
<dbReference type="PATRIC" id="fig|1115809.3.peg.735"/>
<organism evidence="2 3">
    <name type="scientific">Segatella baroniae F0067</name>
    <dbReference type="NCBI Taxonomy" id="1115809"/>
    <lineage>
        <taxon>Bacteria</taxon>
        <taxon>Pseudomonadati</taxon>
        <taxon>Bacteroidota</taxon>
        <taxon>Bacteroidia</taxon>
        <taxon>Bacteroidales</taxon>
        <taxon>Prevotellaceae</taxon>
        <taxon>Segatella</taxon>
    </lineage>
</organism>
<reference evidence="2 3" key="1">
    <citation type="submission" date="2013-08" db="EMBL/GenBank/DDBJ databases">
        <authorList>
            <person name="Durkin A.S."/>
            <person name="Haft D.R."/>
            <person name="McCorrison J."/>
            <person name="Torralba M."/>
            <person name="Gillis M."/>
            <person name="Haft D.H."/>
            <person name="Methe B."/>
            <person name="Sutton G."/>
            <person name="Nelson K.E."/>
        </authorList>
    </citation>
    <scope>NUCLEOTIDE SEQUENCE [LARGE SCALE GENOMIC DNA]</scope>
    <source>
        <strain evidence="2 3">F0067</strain>
    </source>
</reference>
<comment type="caution">
    <text evidence="2">The sequence shown here is derived from an EMBL/GenBank/DDBJ whole genome shotgun (WGS) entry which is preliminary data.</text>
</comment>
<evidence type="ECO:0000256" key="1">
    <source>
        <dbReference type="SAM" id="MobiDB-lite"/>
    </source>
</evidence>
<evidence type="ECO:0000313" key="2">
    <source>
        <dbReference type="EMBL" id="ERK39906.1"/>
    </source>
</evidence>
<sequence>MPSYSYYLIRTDGVFQTDAEAAAYVNDKGERLQSKAKAGDLKLVDVNKDGRLGDGDYEFRGNAMPKLTYAFSGGFTYKKFSFDFMLQGSYGAKLFNAYKYTTLNEAVSSFNRSREILKALDGPAYDVPRISMIDDNDNFGTISDRYLLFLHRRLAGHRKGRHAQRIHTKRLGEATCSLSKVPPTTSSSAEVSAAGR</sequence>
<protein>
    <submittedName>
        <fullName evidence="2">Uncharacterized protein</fullName>
    </submittedName>
</protein>
<name>U2P6X6_9BACT</name>
<dbReference type="EMBL" id="AWEY01000008">
    <property type="protein sequence ID" value="ERK39906.1"/>
    <property type="molecule type" value="Genomic_DNA"/>
</dbReference>
<accession>U2P6X6</accession>
<dbReference type="AlphaFoldDB" id="U2P6X6"/>
<feature type="region of interest" description="Disordered" evidence="1">
    <location>
        <begin position="177"/>
        <end position="196"/>
    </location>
</feature>
<proteinExistence type="predicted"/>
<evidence type="ECO:0000313" key="3">
    <source>
        <dbReference type="Proteomes" id="UP000016648"/>
    </source>
</evidence>
<dbReference type="Proteomes" id="UP000016648">
    <property type="component" value="Unassembled WGS sequence"/>
</dbReference>